<dbReference type="Proteomes" id="UP000789342">
    <property type="component" value="Unassembled WGS sequence"/>
</dbReference>
<dbReference type="EMBL" id="CAJVPV010046169">
    <property type="protein sequence ID" value="CAG8770373.1"/>
    <property type="molecule type" value="Genomic_DNA"/>
</dbReference>
<gene>
    <name evidence="1" type="ORF">AMORRO_LOCUS16541</name>
</gene>
<evidence type="ECO:0000313" key="2">
    <source>
        <dbReference type="Proteomes" id="UP000789342"/>
    </source>
</evidence>
<proteinExistence type="predicted"/>
<name>A0A9N9J9K3_9GLOM</name>
<organism evidence="1 2">
    <name type="scientific">Acaulospora morrowiae</name>
    <dbReference type="NCBI Taxonomy" id="94023"/>
    <lineage>
        <taxon>Eukaryota</taxon>
        <taxon>Fungi</taxon>
        <taxon>Fungi incertae sedis</taxon>
        <taxon>Mucoromycota</taxon>
        <taxon>Glomeromycotina</taxon>
        <taxon>Glomeromycetes</taxon>
        <taxon>Diversisporales</taxon>
        <taxon>Acaulosporaceae</taxon>
        <taxon>Acaulospora</taxon>
    </lineage>
</organism>
<accession>A0A9N9J9K3</accession>
<dbReference type="PANTHER" id="PTHR14187:SF5">
    <property type="entry name" value="HEAT SHOCK 70 KDA PROTEIN 12A"/>
    <property type="match status" value="1"/>
</dbReference>
<keyword evidence="2" id="KW-1185">Reference proteome</keyword>
<dbReference type="OrthoDB" id="2379203at2759"/>
<feature type="non-terminal residue" evidence="1">
    <location>
        <position position="1"/>
    </location>
</feature>
<feature type="non-terminal residue" evidence="1">
    <location>
        <position position="141"/>
    </location>
</feature>
<protein>
    <submittedName>
        <fullName evidence="1">12805_t:CDS:1</fullName>
    </submittedName>
</protein>
<dbReference type="AlphaFoldDB" id="A0A9N9J9K3"/>
<sequence>ILEQLVQDLLILTPAIVKLPVNIHGPNNTRTLFPKVHTVLQYDESWNVVAWGESALAREIDFWDDNEECADKVATTTLEYFKLHLAGSEEEKPYLPEGFDYRKAIKDFLKKMMELVKETLTKRWQELEMSQVRFVFTIPAQ</sequence>
<reference evidence="1" key="1">
    <citation type="submission" date="2021-06" db="EMBL/GenBank/DDBJ databases">
        <authorList>
            <person name="Kallberg Y."/>
            <person name="Tangrot J."/>
            <person name="Rosling A."/>
        </authorList>
    </citation>
    <scope>NUCLEOTIDE SEQUENCE</scope>
    <source>
        <strain evidence="1">CL551</strain>
    </source>
</reference>
<evidence type="ECO:0000313" key="1">
    <source>
        <dbReference type="EMBL" id="CAG8770373.1"/>
    </source>
</evidence>
<dbReference type="PANTHER" id="PTHR14187">
    <property type="entry name" value="ALPHA KINASE/ELONGATION FACTOR 2 KINASE"/>
    <property type="match status" value="1"/>
</dbReference>
<comment type="caution">
    <text evidence="1">The sequence shown here is derived from an EMBL/GenBank/DDBJ whole genome shotgun (WGS) entry which is preliminary data.</text>
</comment>